<dbReference type="AlphaFoldDB" id="A0A0A5I3L9"/>
<comment type="caution">
    <text evidence="2">The sequence shown here is derived from an EMBL/GenBank/DDBJ whole genome shotgun (WGS) entry which is preliminary data.</text>
</comment>
<proteinExistence type="predicted"/>
<dbReference type="RefSeq" id="WP_038188769.1">
    <property type="nucleotide sequence ID" value="NZ_JRWP01000004.1"/>
</dbReference>
<dbReference type="EMBL" id="JRWP01000004">
    <property type="protein sequence ID" value="KGY10364.1"/>
    <property type="molecule type" value="Genomic_DNA"/>
</dbReference>
<gene>
    <name evidence="2" type="ORF">NM06_05505</name>
</gene>
<feature type="signal peptide" evidence="1">
    <location>
        <begin position="1"/>
        <end position="24"/>
    </location>
</feature>
<dbReference type="Proteomes" id="UP000030451">
    <property type="component" value="Unassembled WGS sequence"/>
</dbReference>
<keyword evidence="1" id="KW-0732">Signal</keyword>
<dbReference type="OrthoDB" id="5867039at2"/>
<organism evidence="2 3">
    <name type="scientific">Photobacterium sp. (strain ATCC 43367)</name>
    <dbReference type="NCBI Taxonomy" id="379097"/>
    <lineage>
        <taxon>Bacteria</taxon>
        <taxon>Pseudomonadati</taxon>
        <taxon>Pseudomonadota</taxon>
        <taxon>Gammaproteobacteria</taxon>
        <taxon>Vibrionales</taxon>
        <taxon>Vibrionaceae</taxon>
        <taxon>Vibrio</taxon>
        <taxon>Vibrio oreintalis group</taxon>
    </lineage>
</organism>
<reference evidence="2 3" key="1">
    <citation type="submission" date="2014-10" db="EMBL/GenBank/DDBJ databases">
        <title>Genome sequencing of Vibrio sinaloensis T08.</title>
        <authorList>
            <person name="Chan K.-G."/>
            <person name="Mohamad N.I."/>
        </authorList>
    </citation>
    <scope>NUCLEOTIDE SEQUENCE [LARGE SCALE GENOMIC DNA]</scope>
    <source>
        <strain evidence="2 3">T08</strain>
    </source>
</reference>
<evidence type="ECO:0000256" key="1">
    <source>
        <dbReference type="SAM" id="SignalP"/>
    </source>
</evidence>
<evidence type="ECO:0000313" key="3">
    <source>
        <dbReference type="Proteomes" id="UP000030451"/>
    </source>
</evidence>
<feature type="chain" id="PRO_5002022538" evidence="1">
    <location>
        <begin position="25"/>
        <end position="255"/>
    </location>
</feature>
<name>A0A0A5I3L9_PHOS4</name>
<protein>
    <submittedName>
        <fullName evidence="2">Uncharacterized protein</fullName>
    </submittedName>
</protein>
<accession>A0A0A5I3L9</accession>
<sequence length="255" mass="28226">MRKCLLIASLATAFSINAYGTSFASGSYPDWSTGHVGNRMMSTASNALTQAIEKGNVVQLKDTQSMKEFNKAIFHPNTYGDYMSDKLNTSSVQKGLQTIVGEFLCTEYRYRTRKNSAKGCVLTASSSETVEKMPFFNPPYLDNKLVVNLDNQQNRVSYEFYVESGNSQPKSSPLGPIHEMGTFFGNQFESKQLKLTVRVLAYKLAEDGFRQNAPIVDKPSTIFVVLPTASQIAKAGSQLKARELGLSKAELIDIR</sequence>
<evidence type="ECO:0000313" key="2">
    <source>
        <dbReference type="EMBL" id="KGY10364.1"/>
    </source>
</evidence>